<comment type="subcellular location">
    <subcellularLocation>
        <location evidence="1">Membrane</location>
        <topology evidence="1">Multi-pass membrane protein</topology>
    </subcellularLocation>
</comment>
<sequence length="146" mass="15430">MDMLSPPVGVSAKPSKALHVGLWVVQALLGVTFVGSGIWKALTPLPELAAMIPWAGQVPAAFLYFIVAVDLTGGLGVVLPSLTRVKPGLTVLAALGCALLQASAIVFHFSRGEAANTPFNFFLVALSLFVFWGRRTRAPIRPRHAG</sequence>
<evidence type="ECO:0000256" key="1">
    <source>
        <dbReference type="ARBA" id="ARBA00004141"/>
    </source>
</evidence>
<keyword evidence="2 5" id="KW-0812">Transmembrane</keyword>
<evidence type="ECO:0000256" key="3">
    <source>
        <dbReference type="ARBA" id="ARBA00022989"/>
    </source>
</evidence>
<feature type="transmembrane region" description="Helical" evidence="5">
    <location>
        <begin position="89"/>
        <end position="109"/>
    </location>
</feature>
<dbReference type="EMBL" id="CP034669">
    <property type="protein sequence ID" value="QAT83756.1"/>
    <property type="molecule type" value="Genomic_DNA"/>
</dbReference>
<dbReference type="RefSeq" id="WP_128795845.1">
    <property type="nucleotide sequence ID" value="NZ_CP034669.1"/>
</dbReference>
<dbReference type="Pfam" id="PF13564">
    <property type="entry name" value="DoxX_2"/>
    <property type="match status" value="1"/>
</dbReference>
<feature type="transmembrane region" description="Helical" evidence="5">
    <location>
        <begin position="62"/>
        <end position="82"/>
    </location>
</feature>
<dbReference type="Proteomes" id="UP000288758">
    <property type="component" value="Chromosome"/>
</dbReference>
<dbReference type="GO" id="GO:0016020">
    <property type="term" value="C:membrane"/>
    <property type="evidence" value="ECO:0007669"/>
    <property type="project" value="UniProtKB-SubCell"/>
</dbReference>
<protein>
    <recommendedName>
        <fullName evidence="8">DoxX family protein</fullName>
    </recommendedName>
</protein>
<reference evidence="6 7" key="1">
    <citation type="submission" date="2018-12" db="EMBL/GenBank/DDBJ databases">
        <title>Complete Genome Sequence of the Corallopyronin A producing Myxobacterium Corallococcus coralloides B035.</title>
        <authorList>
            <person name="Bouhired S.M."/>
            <person name="Rupp O."/>
            <person name="Blom J."/>
            <person name="Schaeberle T.F."/>
            <person name="Kehraus S."/>
            <person name="Schiefer A."/>
            <person name="Pfarr K."/>
            <person name="Goesmann A."/>
            <person name="Hoerauf A."/>
            <person name="Koenig G.M."/>
        </authorList>
    </citation>
    <scope>NUCLEOTIDE SEQUENCE [LARGE SCALE GENOMIC DNA]</scope>
    <source>
        <strain evidence="6 7">B035</strain>
    </source>
</reference>
<evidence type="ECO:0000313" key="6">
    <source>
        <dbReference type="EMBL" id="QAT83756.1"/>
    </source>
</evidence>
<dbReference type="InterPro" id="IPR032808">
    <property type="entry name" value="DoxX"/>
</dbReference>
<evidence type="ECO:0008006" key="8">
    <source>
        <dbReference type="Google" id="ProtNLM"/>
    </source>
</evidence>
<feature type="transmembrane region" description="Helical" evidence="5">
    <location>
        <begin position="115"/>
        <end position="133"/>
    </location>
</feature>
<evidence type="ECO:0000313" key="7">
    <source>
        <dbReference type="Proteomes" id="UP000288758"/>
    </source>
</evidence>
<keyword evidence="3 5" id="KW-1133">Transmembrane helix</keyword>
<proteinExistence type="predicted"/>
<evidence type="ECO:0000256" key="2">
    <source>
        <dbReference type="ARBA" id="ARBA00022692"/>
    </source>
</evidence>
<keyword evidence="4 5" id="KW-0472">Membrane</keyword>
<accession>A0A410RPJ0</accession>
<name>A0A410RPJ0_CORCK</name>
<gene>
    <name evidence="6" type="ORF">EJ065_2173</name>
</gene>
<organism evidence="6 7">
    <name type="scientific">Corallococcus coralloides</name>
    <name type="common">Myxococcus coralloides</name>
    <dbReference type="NCBI Taxonomy" id="184914"/>
    <lineage>
        <taxon>Bacteria</taxon>
        <taxon>Pseudomonadati</taxon>
        <taxon>Myxococcota</taxon>
        <taxon>Myxococcia</taxon>
        <taxon>Myxococcales</taxon>
        <taxon>Cystobacterineae</taxon>
        <taxon>Myxococcaceae</taxon>
        <taxon>Corallococcus</taxon>
    </lineage>
</organism>
<evidence type="ECO:0000256" key="5">
    <source>
        <dbReference type="SAM" id="Phobius"/>
    </source>
</evidence>
<evidence type="ECO:0000256" key="4">
    <source>
        <dbReference type="ARBA" id="ARBA00023136"/>
    </source>
</evidence>
<feature type="transmembrane region" description="Helical" evidence="5">
    <location>
        <begin position="20"/>
        <end position="42"/>
    </location>
</feature>
<dbReference type="AlphaFoldDB" id="A0A410RPJ0"/>